<reference evidence="1 2" key="1">
    <citation type="submission" date="2021-04" db="EMBL/GenBank/DDBJ databases">
        <authorList>
            <person name="De Guttry C."/>
            <person name="Zahm M."/>
            <person name="Klopp C."/>
            <person name="Cabau C."/>
            <person name="Louis A."/>
            <person name="Berthelot C."/>
            <person name="Parey E."/>
            <person name="Roest Crollius H."/>
            <person name="Montfort J."/>
            <person name="Robinson-Rechavi M."/>
            <person name="Bucao C."/>
            <person name="Bouchez O."/>
            <person name="Gislard M."/>
            <person name="Lluch J."/>
            <person name="Milhes M."/>
            <person name="Lampietro C."/>
            <person name="Lopez Roques C."/>
            <person name="Donnadieu C."/>
            <person name="Braasch I."/>
            <person name="Desvignes T."/>
            <person name="Postlethwait J."/>
            <person name="Bobe J."/>
            <person name="Wedekind C."/>
            <person name="Guiguen Y."/>
        </authorList>
    </citation>
    <scope>NUCLEOTIDE SEQUENCE [LARGE SCALE GENOMIC DNA]</scope>
    <source>
        <strain evidence="1">Cs_M1</strain>
        <tissue evidence="1">Blood</tissue>
    </source>
</reference>
<organism evidence="1 2">
    <name type="scientific">Coregonus suidteri</name>
    <dbReference type="NCBI Taxonomy" id="861788"/>
    <lineage>
        <taxon>Eukaryota</taxon>
        <taxon>Metazoa</taxon>
        <taxon>Chordata</taxon>
        <taxon>Craniata</taxon>
        <taxon>Vertebrata</taxon>
        <taxon>Euteleostomi</taxon>
        <taxon>Actinopterygii</taxon>
        <taxon>Neopterygii</taxon>
        <taxon>Teleostei</taxon>
        <taxon>Protacanthopterygii</taxon>
        <taxon>Salmoniformes</taxon>
        <taxon>Salmonidae</taxon>
        <taxon>Coregoninae</taxon>
        <taxon>Coregonus</taxon>
    </lineage>
</organism>
<evidence type="ECO:0000313" key="1">
    <source>
        <dbReference type="EMBL" id="KAK6321759.1"/>
    </source>
</evidence>
<keyword evidence="2" id="KW-1185">Reference proteome</keyword>
<dbReference type="Proteomes" id="UP001356427">
    <property type="component" value="Unassembled WGS sequence"/>
</dbReference>
<proteinExistence type="predicted"/>
<gene>
    <name evidence="1" type="ORF">J4Q44_G00087350</name>
</gene>
<evidence type="ECO:0000313" key="2">
    <source>
        <dbReference type="Proteomes" id="UP001356427"/>
    </source>
</evidence>
<dbReference type="EMBL" id="JAGTTL010000006">
    <property type="protein sequence ID" value="KAK6321759.1"/>
    <property type="molecule type" value="Genomic_DNA"/>
</dbReference>
<name>A0AAN8M490_9TELE</name>
<sequence length="68" mass="7837">MVQDARGLGVEWRMSLLGDWSPMQVSMSCLFAVITLDQCLQDEKSYWQIRVRKSAAVLTTNWGWGAEW</sequence>
<protein>
    <submittedName>
        <fullName evidence="1">Uncharacterized protein</fullName>
    </submittedName>
</protein>
<accession>A0AAN8M490</accession>
<comment type="caution">
    <text evidence="1">The sequence shown here is derived from an EMBL/GenBank/DDBJ whole genome shotgun (WGS) entry which is preliminary data.</text>
</comment>
<dbReference type="AlphaFoldDB" id="A0AAN8M490"/>